<evidence type="ECO:0000313" key="13">
    <source>
        <dbReference type="EMBL" id="CUV02642.1"/>
    </source>
</evidence>
<comment type="pathway">
    <text evidence="11">Porphyrin-containing compound metabolism.</text>
</comment>
<proteinExistence type="predicted"/>
<evidence type="ECO:0000256" key="4">
    <source>
        <dbReference type="ARBA" id="ARBA00022723"/>
    </source>
</evidence>
<accession>A0A160V9F3</accession>
<evidence type="ECO:0000256" key="11">
    <source>
        <dbReference type="ARBA" id="ARBA00023444"/>
    </source>
</evidence>
<keyword evidence="5 12" id="KW-1133">Transmembrane helix</keyword>
<keyword evidence="8" id="KW-0350">Heme biosynthesis</keyword>
<evidence type="ECO:0000256" key="7">
    <source>
        <dbReference type="ARBA" id="ARBA00023004"/>
    </source>
</evidence>
<dbReference type="GO" id="GO:0006784">
    <property type="term" value="P:heme A biosynthetic process"/>
    <property type="evidence" value="ECO:0007669"/>
    <property type="project" value="InterPro"/>
</dbReference>
<organism evidence="13">
    <name type="scientific">hydrothermal vent metagenome</name>
    <dbReference type="NCBI Taxonomy" id="652676"/>
    <lineage>
        <taxon>unclassified sequences</taxon>
        <taxon>metagenomes</taxon>
        <taxon>ecological metagenomes</taxon>
    </lineage>
</organism>
<feature type="transmembrane region" description="Helical" evidence="12">
    <location>
        <begin position="127"/>
        <end position="149"/>
    </location>
</feature>
<comment type="subcellular location">
    <subcellularLocation>
        <location evidence="1">Membrane</location>
        <topology evidence="1">Multi-pass membrane protein</topology>
    </subcellularLocation>
</comment>
<evidence type="ECO:0000256" key="2">
    <source>
        <dbReference type="ARBA" id="ARBA00022475"/>
    </source>
</evidence>
<dbReference type="InterPro" id="IPR003780">
    <property type="entry name" value="COX15/CtaA_fam"/>
</dbReference>
<evidence type="ECO:0000256" key="6">
    <source>
        <dbReference type="ARBA" id="ARBA00023002"/>
    </source>
</evidence>
<feature type="transmembrane region" description="Helical" evidence="12">
    <location>
        <begin position="253"/>
        <end position="276"/>
    </location>
</feature>
<feature type="transmembrane region" description="Helical" evidence="12">
    <location>
        <begin position="170"/>
        <end position="191"/>
    </location>
</feature>
<dbReference type="Pfam" id="PF02628">
    <property type="entry name" value="COX15-CtaA"/>
    <property type="match status" value="1"/>
</dbReference>
<dbReference type="GO" id="GO:0046872">
    <property type="term" value="F:metal ion binding"/>
    <property type="evidence" value="ECO:0007669"/>
    <property type="project" value="UniProtKB-KW"/>
</dbReference>
<feature type="transmembrane region" description="Helical" evidence="12">
    <location>
        <begin position="12"/>
        <end position="34"/>
    </location>
</feature>
<keyword evidence="4" id="KW-0479">Metal-binding</keyword>
<evidence type="ECO:0000256" key="9">
    <source>
        <dbReference type="ARBA" id="ARBA00023136"/>
    </source>
</evidence>
<keyword evidence="10" id="KW-1015">Disulfide bond</keyword>
<dbReference type="PANTHER" id="PTHR35457:SF1">
    <property type="entry name" value="HEME A SYNTHASE"/>
    <property type="match status" value="1"/>
</dbReference>
<protein>
    <submittedName>
        <fullName evidence="13">Cytochrome oxidase assembly protein</fullName>
    </submittedName>
</protein>
<dbReference type="PANTHER" id="PTHR35457">
    <property type="entry name" value="HEME A SYNTHASE"/>
    <property type="match status" value="1"/>
</dbReference>
<keyword evidence="3 12" id="KW-0812">Transmembrane</keyword>
<evidence type="ECO:0000256" key="3">
    <source>
        <dbReference type="ARBA" id="ARBA00022692"/>
    </source>
</evidence>
<keyword evidence="9 12" id="KW-0472">Membrane</keyword>
<reference evidence="13" key="1">
    <citation type="submission" date="2015-10" db="EMBL/GenBank/DDBJ databases">
        <authorList>
            <person name="Gilbert D.G."/>
        </authorList>
    </citation>
    <scope>NUCLEOTIDE SEQUENCE</scope>
</reference>
<keyword evidence="7" id="KW-0408">Iron</keyword>
<evidence type="ECO:0000256" key="1">
    <source>
        <dbReference type="ARBA" id="ARBA00004141"/>
    </source>
</evidence>
<keyword evidence="6" id="KW-0560">Oxidoreductase</keyword>
<feature type="transmembrane region" description="Helical" evidence="12">
    <location>
        <begin position="282"/>
        <end position="303"/>
    </location>
</feature>
<gene>
    <name evidence="13" type="ORF">MGWOODY_Clf1259</name>
</gene>
<name>A0A160V9F3_9ZZZZ</name>
<dbReference type="AlphaFoldDB" id="A0A160V9F3"/>
<evidence type="ECO:0000256" key="10">
    <source>
        <dbReference type="ARBA" id="ARBA00023157"/>
    </source>
</evidence>
<feature type="transmembrane region" description="Helical" evidence="12">
    <location>
        <begin position="221"/>
        <end position="241"/>
    </location>
</feature>
<feature type="transmembrane region" description="Helical" evidence="12">
    <location>
        <begin position="95"/>
        <end position="115"/>
    </location>
</feature>
<keyword evidence="2" id="KW-1003">Cell membrane</keyword>
<evidence type="ECO:0000256" key="12">
    <source>
        <dbReference type="SAM" id="Phobius"/>
    </source>
</evidence>
<evidence type="ECO:0000256" key="5">
    <source>
        <dbReference type="ARBA" id="ARBA00022989"/>
    </source>
</evidence>
<feature type="transmembrane region" description="Helical" evidence="12">
    <location>
        <begin position="69"/>
        <end position="88"/>
    </location>
</feature>
<dbReference type="GO" id="GO:0016020">
    <property type="term" value="C:membrane"/>
    <property type="evidence" value="ECO:0007669"/>
    <property type="project" value="UniProtKB-SubCell"/>
</dbReference>
<dbReference type="EMBL" id="FAXA01000282">
    <property type="protein sequence ID" value="CUV02642.1"/>
    <property type="molecule type" value="Genomic_DNA"/>
</dbReference>
<sequence>MEIARRGGFHNWFRGISAFTVLATFALVILGGVVRVTESGLGCPDWPGCDGGVFPPLEPKAIIEYSHRITASFLVGPLIVFLFISAWVRYRQERWVLVPATVAFVLVFAQAGLGGATVLSGLPGATVMAHLAVGETLVAVLVVLAVVAYRGPLTIKVPDWGIDQTRRFPRFIVISVVAVFLLLLSGSYVTITDAFGACSEWPQCLKGNPFPNQHLQVINMFHRYVAAGVGLFLLYSLHLGFRGRAQPLEIRIFSMAAVALLVAQILVGAGLVWADFSQDMRALHLAMATSVWIAVSALAVLTFSSPGIRWTGASNG</sequence>
<dbReference type="InterPro" id="IPR050450">
    <property type="entry name" value="COX15/CtaA_HemeA_synthase"/>
</dbReference>
<dbReference type="GO" id="GO:0016491">
    <property type="term" value="F:oxidoreductase activity"/>
    <property type="evidence" value="ECO:0007669"/>
    <property type="project" value="UniProtKB-KW"/>
</dbReference>
<evidence type="ECO:0000256" key="8">
    <source>
        <dbReference type="ARBA" id="ARBA00023133"/>
    </source>
</evidence>